<dbReference type="EMBL" id="CAJFCW020000001">
    <property type="protein sequence ID" value="CAG9082464.1"/>
    <property type="molecule type" value="Genomic_DNA"/>
</dbReference>
<evidence type="ECO:0000256" key="3">
    <source>
        <dbReference type="ARBA" id="ARBA00022763"/>
    </source>
</evidence>
<evidence type="ECO:0000256" key="5">
    <source>
        <dbReference type="ARBA" id="ARBA00023204"/>
    </source>
</evidence>
<feature type="compositionally biased region" description="Basic and acidic residues" evidence="7">
    <location>
        <begin position="287"/>
        <end position="300"/>
    </location>
</feature>
<keyword evidence="4" id="KW-0143">Chaperone</keyword>
<feature type="compositionally biased region" description="Acidic residues" evidence="7">
    <location>
        <begin position="277"/>
        <end position="286"/>
    </location>
</feature>
<proteinExistence type="predicted"/>
<dbReference type="PANTHER" id="PTHR15272:SF0">
    <property type="entry name" value="CHROMATIN ASSEMBLY FACTOR 1 SUBUNIT A"/>
    <property type="match status" value="1"/>
</dbReference>
<evidence type="ECO:0000256" key="6">
    <source>
        <dbReference type="ARBA" id="ARBA00023242"/>
    </source>
</evidence>
<keyword evidence="3" id="KW-0227">DNA damage</keyword>
<dbReference type="PANTHER" id="PTHR15272">
    <property type="entry name" value="CHROMATIN ASSEMBLY FACTOR 1 SUBUNIT A CAF-1 SUBUNIT A"/>
    <property type="match status" value="1"/>
</dbReference>
<dbReference type="Pfam" id="PF11600">
    <property type="entry name" value="CAF1A_acidic"/>
    <property type="match status" value="1"/>
</dbReference>
<dbReference type="GO" id="GO:0005634">
    <property type="term" value="C:nucleus"/>
    <property type="evidence" value="ECO:0007669"/>
    <property type="project" value="UniProtKB-SubCell"/>
</dbReference>
<dbReference type="GO" id="GO:0033186">
    <property type="term" value="C:CAF-1 complex"/>
    <property type="evidence" value="ECO:0007669"/>
    <property type="project" value="TreeGrafter"/>
</dbReference>
<keyword evidence="6" id="KW-0539">Nucleus</keyword>
<dbReference type="AlphaFoldDB" id="A0A811JU19"/>
<evidence type="ECO:0000256" key="1">
    <source>
        <dbReference type="ARBA" id="ARBA00004123"/>
    </source>
</evidence>
<feature type="compositionally biased region" description="Basic and acidic residues" evidence="7">
    <location>
        <begin position="1"/>
        <end position="14"/>
    </location>
</feature>
<evidence type="ECO:0000256" key="4">
    <source>
        <dbReference type="ARBA" id="ARBA00023186"/>
    </source>
</evidence>
<dbReference type="Pfam" id="PF12253">
    <property type="entry name" value="CAF1A_dimeriz"/>
    <property type="match status" value="1"/>
</dbReference>
<dbReference type="GO" id="GO:0006281">
    <property type="term" value="P:DNA repair"/>
    <property type="evidence" value="ECO:0007669"/>
    <property type="project" value="UniProtKB-KW"/>
</dbReference>
<dbReference type="GO" id="GO:0006260">
    <property type="term" value="P:DNA replication"/>
    <property type="evidence" value="ECO:0007669"/>
    <property type="project" value="UniProtKB-KW"/>
</dbReference>
<protein>
    <submittedName>
        <fullName evidence="10">Uncharacterized protein</fullName>
    </submittedName>
</protein>
<keyword evidence="5" id="KW-0234">DNA repair</keyword>
<dbReference type="InterPro" id="IPR022043">
    <property type="entry name" value="CAF1A_DD"/>
</dbReference>
<feature type="region of interest" description="Disordered" evidence="7">
    <location>
        <begin position="312"/>
        <end position="346"/>
    </location>
</feature>
<comment type="caution">
    <text evidence="10">The sequence shown here is derived from an EMBL/GenBank/DDBJ whole genome shotgun (WGS) entry which is preliminary data.</text>
</comment>
<dbReference type="InterPro" id="IPR021644">
    <property type="entry name" value="CAF-1_p150_acidic"/>
</dbReference>
<sequence length="390" mass="46541">MDKENNLKRGDRSPIELSDSDEDTGKAPFPKTRKVGSTPTSNRKEEKLLLSAQRKAERERLRLEREKQKQEKEKQKEEERKRKEDEKKKKEEERLAAKKLKDEEREAKRKAVEEARLKKEAELLKIKQEKEKELEEKRLKQEKEDEKKNKQAQFFCSFFRKVEKEERRTLEWRTDRFKPFEIKEGFELAPIIRRSPLDQDVYNNLMNVQLEKSDYLTNLPKRQKLVKDPMRAKLFQFCESERPPYYGTWRQKSSLITGRRPWFKATNQIDYERDSENEWEPEPSEGEDCKSEKASTKGDDYETDDFLLNHGYLSSSEGSDGEQDENGVNQHNRRAGEFSSDNKRKDLRKKRKELKVKCYGVCYKMPNPSTISVDLQKQITQGFLFNYELN</sequence>
<organism evidence="10 11">
    <name type="scientific">Bursaphelenchus okinawaensis</name>
    <dbReference type="NCBI Taxonomy" id="465554"/>
    <lineage>
        <taxon>Eukaryota</taxon>
        <taxon>Metazoa</taxon>
        <taxon>Ecdysozoa</taxon>
        <taxon>Nematoda</taxon>
        <taxon>Chromadorea</taxon>
        <taxon>Rhabditida</taxon>
        <taxon>Tylenchina</taxon>
        <taxon>Tylenchomorpha</taxon>
        <taxon>Aphelenchoidea</taxon>
        <taxon>Aphelenchoididae</taxon>
        <taxon>Bursaphelenchus</taxon>
    </lineage>
</organism>
<dbReference type="OrthoDB" id="79480at2759"/>
<keyword evidence="2" id="KW-0235">DNA replication</keyword>
<dbReference type="GO" id="GO:0006334">
    <property type="term" value="P:nucleosome assembly"/>
    <property type="evidence" value="ECO:0007669"/>
    <property type="project" value="TreeGrafter"/>
</dbReference>
<dbReference type="EMBL" id="CAJFDH010000001">
    <property type="protein sequence ID" value="CAD5206609.1"/>
    <property type="molecule type" value="Genomic_DNA"/>
</dbReference>
<dbReference type="Proteomes" id="UP000783686">
    <property type="component" value="Unassembled WGS sequence"/>
</dbReference>
<name>A0A811JU19_9BILA</name>
<gene>
    <name evidence="10" type="ORF">BOKJ2_LOCUS1293</name>
</gene>
<dbReference type="Proteomes" id="UP000614601">
    <property type="component" value="Unassembled WGS sequence"/>
</dbReference>
<feature type="region of interest" description="Disordered" evidence="7">
    <location>
        <begin position="273"/>
        <end position="300"/>
    </location>
</feature>
<feature type="domain" description="Chromatin assembly factor 1 p150 subunit acidic region" evidence="8">
    <location>
        <begin position="52"/>
        <end position="185"/>
    </location>
</feature>
<comment type="subcellular location">
    <subcellularLocation>
        <location evidence="1">Nucleus</location>
    </subcellularLocation>
</comment>
<evidence type="ECO:0000313" key="11">
    <source>
        <dbReference type="Proteomes" id="UP000614601"/>
    </source>
</evidence>
<evidence type="ECO:0000259" key="8">
    <source>
        <dbReference type="Pfam" id="PF11600"/>
    </source>
</evidence>
<evidence type="ECO:0000256" key="2">
    <source>
        <dbReference type="ARBA" id="ARBA00022705"/>
    </source>
</evidence>
<evidence type="ECO:0000259" key="9">
    <source>
        <dbReference type="Pfam" id="PF12253"/>
    </source>
</evidence>
<feature type="domain" description="Chromatin assembly factor 1 subunit A dimerization" evidence="9">
    <location>
        <begin position="233"/>
        <end position="303"/>
    </location>
</feature>
<reference evidence="10" key="1">
    <citation type="submission" date="2020-09" db="EMBL/GenBank/DDBJ databases">
        <authorList>
            <person name="Kikuchi T."/>
        </authorList>
    </citation>
    <scope>NUCLEOTIDE SEQUENCE</scope>
    <source>
        <strain evidence="10">SH1</strain>
    </source>
</reference>
<evidence type="ECO:0000256" key="7">
    <source>
        <dbReference type="SAM" id="MobiDB-lite"/>
    </source>
</evidence>
<keyword evidence="11" id="KW-1185">Reference proteome</keyword>
<feature type="compositionally biased region" description="Basic and acidic residues" evidence="7">
    <location>
        <begin position="334"/>
        <end position="344"/>
    </location>
</feature>
<evidence type="ECO:0000313" key="10">
    <source>
        <dbReference type="EMBL" id="CAD5206609.1"/>
    </source>
</evidence>
<accession>A0A811JU19</accession>
<feature type="compositionally biased region" description="Basic and acidic residues" evidence="7">
    <location>
        <begin position="42"/>
        <end position="112"/>
    </location>
</feature>
<feature type="region of interest" description="Disordered" evidence="7">
    <location>
        <begin position="1"/>
        <end position="112"/>
    </location>
</feature>